<evidence type="ECO:0000256" key="7">
    <source>
        <dbReference type="ARBA" id="ARBA00022833"/>
    </source>
</evidence>
<evidence type="ECO:0000256" key="2">
    <source>
        <dbReference type="ARBA" id="ARBA00005273"/>
    </source>
</evidence>
<dbReference type="AlphaFoldDB" id="A0A9W8EFE8"/>
<evidence type="ECO:0000256" key="10">
    <source>
        <dbReference type="ARBA" id="ARBA00023204"/>
    </source>
</evidence>
<dbReference type="EMBL" id="JANBQB010000009">
    <property type="protein sequence ID" value="KAJ1984842.1"/>
    <property type="molecule type" value="Genomic_DNA"/>
</dbReference>
<comment type="similarity">
    <text evidence="2 13">Belongs to the TFB4 family.</text>
</comment>
<keyword evidence="6 13" id="KW-0863">Zinc-finger</keyword>
<keyword evidence="7 13" id="KW-0862">Zinc</keyword>
<evidence type="ECO:0000256" key="4">
    <source>
        <dbReference type="ARBA" id="ARBA00022723"/>
    </source>
</evidence>
<comment type="subcellular location">
    <subcellularLocation>
        <location evidence="1 13">Nucleus</location>
    </subcellularLocation>
</comment>
<keyword evidence="10 13" id="KW-0234">DNA repair</keyword>
<gene>
    <name evidence="15" type="primary">TFB4</name>
    <name evidence="15" type="ORF">H4R34_000381</name>
</gene>
<keyword evidence="11 13" id="KW-0539">Nucleus</keyword>
<keyword evidence="8 13" id="KW-0805">Transcription regulation</keyword>
<evidence type="ECO:0000256" key="12">
    <source>
        <dbReference type="ARBA" id="ARBA00033341"/>
    </source>
</evidence>
<dbReference type="OrthoDB" id="17307at2759"/>
<name>A0A9W8EFE8_9FUNG</name>
<comment type="caution">
    <text evidence="15">The sequence shown here is derived from an EMBL/GenBank/DDBJ whole genome shotgun (WGS) entry which is preliminary data.</text>
</comment>
<accession>A0A9W8EFE8</accession>
<comment type="subunit">
    <text evidence="13">Component of the 7-subunit TFIIH core complex composed of XPB/SSL2, XPD/RAD3, SSL1, TFB1, TFB2, TFB4 and TFB5, which is active in NER. The core complex associates with the 3-subunit CTD-kinase module TFIIK composed of CCL1, KIN28 and TFB3 to form the 10-subunit holoenzyme (holo-TFIIH) active in transcription.</text>
</comment>
<dbReference type="PANTHER" id="PTHR12831:SF0">
    <property type="entry name" value="GENERAL TRANSCRIPTION FACTOR IIH SUBUNIT 3"/>
    <property type="match status" value="1"/>
</dbReference>
<evidence type="ECO:0000256" key="5">
    <source>
        <dbReference type="ARBA" id="ARBA00022763"/>
    </source>
</evidence>
<keyword evidence="16" id="KW-1185">Reference proteome</keyword>
<proteinExistence type="inferred from homology"/>
<evidence type="ECO:0000313" key="15">
    <source>
        <dbReference type="EMBL" id="KAJ1984842.1"/>
    </source>
</evidence>
<keyword evidence="4 13" id="KW-0479">Metal-binding</keyword>
<evidence type="ECO:0000256" key="3">
    <source>
        <dbReference type="ARBA" id="ARBA00021280"/>
    </source>
</evidence>
<evidence type="ECO:0000256" key="11">
    <source>
        <dbReference type="ARBA" id="ARBA00023242"/>
    </source>
</evidence>
<dbReference type="Proteomes" id="UP001151582">
    <property type="component" value="Unassembled WGS sequence"/>
</dbReference>
<comment type="function">
    <text evidence="13">Component of the general transcription and DNA repair factor IIH (TFIIH) core complex, which is involved in general and transcription-coupled nucleotide excision repair (NER) of damaged DNA and, when complexed to TFIIK, in RNA transcription by RNA polymerase II. In NER, TFIIH acts by opening DNA around the lesion to allow the excision of the damaged oligonucleotide and its replacement by a new DNA fragment. In transcription, TFIIH has an essential role in transcription initiation. When the pre-initiation complex (PIC) has been established, TFIIH is required for promoter opening and promoter escape. Phosphorylation of the C-terminal tail (CTD) of the largest subunit of RNA polymerase II by the kinase module TFIIK controls the initiation of transcription.</text>
</comment>
<dbReference type="InterPro" id="IPR004600">
    <property type="entry name" value="TFIIH_Tfb4/GTF2H3"/>
</dbReference>
<organism evidence="15 16">
    <name type="scientific">Dimargaris verticillata</name>
    <dbReference type="NCBI Taxonomy" id="2761393"/>
    <lineage>
        <taxon>Eukaryota</taxon>
        <taxon>Fungi</taxon>
        <taxon>Fungi incertae sedis</taxon>
        <taxon>Zoopagomycota</taxon>
        <taxon>Kickxellomycotina</taxon>
        <taxon>Dimargaritomycetes</taxon>
        <taxon>Dimargaritales</taxon>
        <taxon>Dimargaritaceae</taxon>
        <taxon>Dimargaris</taxon>
    </lineage>
</organism>
<dbReference type="Gene3D" id="3.40.50.410">
    <property type="entry name" value="von Willebrand factor, type A domain"/>
    <property type="match status" value="1"/>
</dbReference>
<keyword evidence="9 13" id="KW-0804">Transcription</keyword>
<dbReference type="Pfam" id="PF03850">
    <property type="entry name" value="Tfb4"/>
    <property type="match status" value="1"/>
</dbReference>
<dbReference type="GO" id="GO:0008270">
    <property type="term" value="F:zinc ion binding"/>
    <property type="evidence" value="ECO:0007669"/>
    <property type="project" value="UniProtKB-KW"/>
</dbReference>
<evidence type="ECO:0000256" key="14">
    <source>
        <dbReference type="SAM" id="MobiDB-lite"/>
    </source>
</evidence>
<evidence type="ECO:0000256" key="6">
    <source>
        <dbReference type="ARBA" id="ARBA00022771"/>
    </source>
</evidence>
<dbReference type="GO" id="GO:0006355">
    <property type="term" value="P:regulation of DNA-templated transcription"/>
    <property type="evidence" value="ECO:0007669"/>
    <property type="project" value="InterPro"/>
</dbReference>
<dbReference type="PANTHER" id="PTHR12831">
    <property type="entry name" value="TRANSCRIPTION INITIATION FACTOR IIH TFIIH , POLYPEPTIDE 3-RELATED"/>
    <property type="match status" value="1"/>
</dbReference>
<evidence type="ECO:0000313" key="16">
    <source>
        <dbReference type="Proteomes" id="UP001151582"/>
    </source>
</evidence>
<feature type="region of interest" description="Disordered" evidence="14">
    <location>
        <begin position="317"/>
        <end position="340"/>
    </location>
</feature>
<reference evidence="15" key="1">
    <citation type="submission" date="2022-07" db="EMBL/GenBank/DDBJ databases">
        <title>Phylogenomic reconstructions and comparative analyses of Kickxellomycotina fungi.</title>
        <authorList>
            <person name="Reynolds N.K."/>
            <person name="Stajich J.E."/>
            <person name="Barry K."/>
            <person name="Grigoriev I.V."/>
            <person name="Crous P."/>
            <person name="Smith M.E."/>
        </authorList>
    </citation>
    <scope>NUCLEOTIDE SEQUENCE</scope>
    <source>
        <strain evidence="15">RSA 567</strain>
    </source>
</reference>
<evidence type="ECO:0000256" key="13">
    <source>
        <dbReference type="RuleBase" id="RU368090"/>
    </source>
</evidence>
<keyword evidence="5 13" id="KW-0227">DNA damage</keyword>
<evidence type="ECO:0000256" key="1">
    <source>
        <dbReference type="ARBA" id="ARBA00004123"/>
    </source>
</evidence>
<dbReference type="GO" id="GO:0005675">
    <property type="term" value="C:transcription factor TFIIH holo complex"/>
    <property type="evidence" value="ECO:0007669"/>
    <property type="project" value="UniProtKB-UniRule"/>
</dbReference>
<dbReference type="GO" id="GO:0006289">
    <property type="term" value="P:nucleotide-excision repair"/>
    <property type="evidence" value="ECO:0007669"/>
    <property type="project" value="UniProtKB-UniRule"/>
</dbReference>
<evidence type="ECO:0000256" key="8">
    <source>
        <dbReference type="ARBA" id="ARBA00023015"/>
    </source>
</evidence>
<evidence type="ECO:0000256" key="9">
    <source>
        <dbReference type="ARBA" id="ARBA00023163"/>
    </source>
</evidence>
<protein>
    <recommendedName>
        <fullName evidence="3 13">General transcription and DNA repair factor IIH subunit TFB4</fullName>
        <shortName evidence="13">TFIIH subunit TFB4</shortName>
    </recommendedName>
    <alternativeName>
        <fullName evidence="12 13">RNA polymerase II transcription factor B subunit 4</fullName>
    </alternativeName>
</protein>
<sequence>MGHTDASLADDAPSLLVVILDANPLAWARSPVAFVDALKQIIVFLHAYLALKHDNQLAVIASTASACHYLYSLAPTEAPVTSTTAAAAQDGNLYQRFKHVDEQILTNAQRVVHDAAQQSPLASTDAQTSVRLSNALSQALCYIGRHTRAEAPATTLQPRILVLTVSDDSSQQYIQVMNCIFACQKLTIPLDACKITGSDSGFLQQAASLTQGLYVKLDHPSGLLEYLMLSFLTDTVSRRILVAPQQRRVDFRAACFCHKKVVDIGYVCSVCLSIFCAFSPVCSTCRTKFAFTHMAFNGRGGRFMRGRGRSSLRIAQSSATTPSLAESNVSTTSPLPASTS</sequence>
<dbReference type="InterPro" id="IPR036465">
    <property type="entry name" value="vWFA_dom_sf"/>
</dbReference>
<dbReference type="GO" id="GO:0000439">
    <property type="term" value="C:transcription factor TFIIH core complex"/>
    <property type="evidence" value="ECO:0007669"/>
    <property type="project" value="UniProtKB-UniRule"/>
</dbReference>